<evidence type="ECO:0000256" key="4">
    <source>
        <dbReference type="ARBA" id="ARBA00022777"/>
    </source>
</evidence>
<dbReference type="InterPro" id="IPR011611">
    <property type="entry name" value="PfkB_dom"/>
</dbReference>
<name>A0ABT2PCP5_9MICO</name>
<reference evidence="7 8" key="1">
    <citation type="journal article" date="2024" name="Int. J. Syst. Evol. Microbiol.">
        <title>Microbacterium memoriense sp. nov., a member of the Actinomycetota from marine beach sediment of the north coast of Portugal.</title>
        <authorList>
            <person name="Santos J.D.N.D."/>
            <person name="Klimek D."/>
            <person name="Calusinska M."/>
            <person name="Lobo-da-Cunha A."/>
            <person name="Catita J."/>
            <person name="Goncalves H."/>
            <person name="Gonzalez I."/>
            <person name="Lage O.M."/>
        </authorList>
    </citation>
    <scope>NUCLEOTIDE SEQUENCE [LARGE SCALE GENOMIC DNA]</scope>
    <source>
        <strain evidence="7 8">PMIC_1C1B</strain>
    </source>
</reference>
<dbReference type="PANTHER" id="PTHR43085:SF1">
    <property type="entry name" value="PSEUDOURIDINE KINASE-RELATED"/>
    <property type="match status" value="1"/>
</dbReference>
<dbReference type="PANTHER" id="PTHR43085">
    <property type="entry name" value="HEXOKINASE FAMILY MEMBER"/>
    <property type="match status" value="1"/>
</dbReference>
<accession>A0ABT2PCP5</accession>
<dbReference type="SUPFAM" id="SSF53613">
    <property type="entry name" value="Ribokinase-like"/>
    <property type="match status" value="1"/>
</dbReference>
<keyword evidence="8" id="KW-1185">Reference proteome</keyword>
<feature type="domain" description="Carbohydrate kinase PfkB" evidence="6">
    <location>
        <begin position="13"/>
        <end position="293"/>
    </location>
</feature>
<evidence type="ECO:0000259" key="6">
    <source>
        <dbReference type="Pfam" id="PF00294"/>
    </source>
</evidence>
<evidence type="ECO:0000313" key="8">
    <source>
        <dbReference type="Proteomes" id="UP001300496"/>
    </source>
</evidence>
<dbReference type="GO" id="GO:0016301">
    <property type="term" value="F:kinase activity"/>
    <property type="evidence" value="ECO:0007669"/>
    <property type="project" value="UniProtKB-KW"/>
</dbReference>
<comment type="similarity">
    <text evidence="1">Belongs to the carbohydrate kinase PfkB family.</text>
</comment>
<dbReference type="PROSITE" id="PS00584">
    <property type="entry name" value="PFKB_KINASES_2"/>
    <property type="match status" value="1"/>
</dbReference>
<dbReference type="InterPro" id="IPR029056">
    <property type="entry name" value="Ribokinase-like"/>
</dbReference>
<dbReference type="InterPro" id="IPR002173">
    <property type="entry name" value="Carboh/pur_kinase_PfkB_CS"/>
</dbReference>
<dbReference type="CDD" id="cd01167">
    <property type="entry name" value="bac_FRK"/>
    <property type="match status" value="1"/>
</dbReference>
<evidence type="ECO:0000256" key="3">
    <source>
        <dbReference type="ARBA" id="ARBA00022741"/>
    </source>
</evidence>
<dbReference type="Proteomes" id="UP001300496">
    <property type="component" value="Unassembled WGS sequence"/>
</dbReference>
<gene>
    <name evidence="7" type="ORF">N4R40_08285</name>
</gene>
<proteinExistence type="inferred from homology"/>
<protein>
    <submittedName>
        <fullName evidence="7">Carbohydrate kinase</fullName>
    </submittedName>
</protein>
<evidence type="ECO:0000256" key="1">
    <source>
        <dbReference type="ARBA" id="ARBA00010688"/>
    </source>
</evidence>
<keyword evidence="2" id="KW-0808">Transferase</keyword>
<keyword evidence="3" id="KW-0547">Nucleotide-binding</keyword>
<organism evidence="7 8">
    <name type="scientific">Microbacterium memoriense</name>
    <dbReference type="NCBI Taxonomy" id="2978350"/>
    <lineage>
        <taxon>Bacteria</taxon>
        <taxon>Bacillati</taxon>
        <taxon>Actinomycetota</taxon>
        <taxon>Actinomycetes</taxon>
        <taxon>Micrococcales</taxon>
        <taxon>Microbacteriaceae</taxon>
        <taxon>Microbacterium</taxon>
    </lineage>
</organism>
<dbReference type="Pfam" id="PF00294">
    <property type="entry name" value="PfkB"/>
    <property type="match status" value="1"/>
</dbReference>
<dbReference type="EMBL" id="JAODOR010000010">
    <property type="protein sequence ID" value="MCT9002361.1"/>
    <property type="molecule type" value="Genomic_DNA"/>
</dbReference>
<evidence type="ECO:0000313" key="7">
    <source>
        <dbReference type="EMBL" id="MCT9002361.1"/>
    </source>
</evidence>
<keyword evidence="5" id="KW-0067">ATP-binding</keyword>
<comment type="caution">
    <text evidence="7">The sequence shown here is derived from an EMBL/GenBank/DDBJ whole genome shotgun (WGS) entry which is preliminary data.</text>
</comment>
<dbReference type="RefSeq" id="WP_261606903.1">
    <property type="nucleotide sequence ID" value="NZ_JAODOR010000010.1"/>
</dbReference>
<dbReference type="InterPro" id="IPR050306">
    <property type="entry name" value="PfkB_Carbo_kinase"/>
</dbReference>
<evidence type="ECO:0000256" key="5">
    <source>
        <dbReference type="ARBA" id="ARBA00022840"/>
    </source>
</evidence>
<dbReference type="Gene3D" id="3.40.1190.20">
    <property type="match status" value="1"/>
</dbReference>
<evidence type="ECO:0000256" key="2">
    <source>
        <dbReference type="ARBA" id="ARBA00022679"/>
    </source>
</evidence>
<sequence length="302" mass="31479">MRDGRSPGAVDVLVVGEALVDIVETAGIRTEHPGGSPANVALGLGRRGVSIGLLTQLADDDRGRAIREHLQASGVHVLADSFRAEVTSTAVARIGADGQAAYDFDVAWGRLAPIDRLAPTLVHTGSVAAFLAPGAESVRDLLRSAEAAEVTFDPNIRPALLGSRSDAVSAFETTAKLATVVKMSDEDAGWLYPDLTPDHVLDHVLALGVRMVAVTRGADGAILATPHHRIEVPPVRVRTIDTIGAGDTFMAALIHSVLIHGSATLDATMLRQMGEDAVASAAITVSRAGADLPWARELAPPT</sequence>
<keyword evidence="4 7" id="KW-0418">Kinase</keyword>